<comment type="subcellular location">
    <subcellularLocation>
        <location evidence="1 7">Cell membrane</location>
        <topology evidence="1 7">Multi-pass membrane protein</topology>
    </subcellularLocation>
</comment>
<evidence type="ECO:0000256" key="7">
    <source>
        <dbReference type="RuleBase" id="RU363032"/>
    </source>
</evidence>
<keyword evidence="2 7" id="KW-0813">Transport</keyword>
<evidence type="ECO:0000256" key="3">
    <source>
        <dbReference type="ARBA" id="ARBA00022475"/>
    </source>
</evidence>
<sequence length="294" mass="32839">MSDIALSQPQPGFLGFLVSLKPRSLADAIGTCLLFLGAWLVLFPFVWMLSASLKPANEVYDSEFSFWPETFMGGVNYYGVLFEQPYLTFLANSFIVCIGILIVQLITAVPVAYALAKLKFKGKSILFGFVVASLTIPINVTSIPIYLGLVEFGLLDTYFSLMFPFFVSVFAIFLFRQFFRDYPDSIIDAARVDGFSEIEIILRLILPAAVPALAAFSVFSVVAHWNDLYWPLIVVQSQNKMTAALSMLQYQSDFDNDYGRTFASATVVTLPMVIIFLFARRLFIRSITMTGVKG</sequence>
<dbReference type="EMBL" id="JAFLNF010000008">
    <property type="protein sequence ID" value="MBO0347055.1"/>
    <property type="molecule type" value="Genomic_DNA"/>
</dbReference>
<feature type="domain" description="ABC transmembrane type-1" evidence="8">
    <location>
        <begin position="90"/>
        <end position="279"/>
    </location>
</feature>
<dbReference type="PANTHER" id="PTHR43744:SF12">
    <property type="entry name" value="ABC TRANSPORTER PERMEASE PROTEIN MG189-RELATED"/>
    <property type="match status" value="1"/>
</dbReference>
<dbReference type="Gene3D" id="1.10.3720.10">
    <property type="entry name" value="MetI-like"/>
    <property type="match status" value="1"/>
</dbReference>
<feature type="transmembrane region" description="Helical" evidence="7">
    <location>
        <begin position="158"/>
        <end position="179"/>
    </location>
</feature>
<dbReference type="PROSITE" id="PS50928">
    <property type="entry name" value="ABC_TM1"/>
    <property type="match status" value="1"/>
</dbReference>
<accession>A0A939ERN1</accession>
<organism evidence="9 10">
    <name type="scientific">Roseibium limicola</name>
    <dbReference type="NCBI Taxonomy" id="2816037"/>
    <lineage>
        <taxon>Bacteria</taxon>
        <taxon>Pseudomonadati</taxon>
        <taxon>Pseudomonadota</taxon>
        <taxon>Alphaproteobacteria</taxon>
        <taxon>Hyphomicrobiales</taxon>
        <taxon>Stappiaceae</taxon>
        <taxon>Roseibium</taxon>
    </lineage>
</organism>
<comment type="similarity">
    <text evidence="7">Belongs to the binding-protein-dependent transport system permease family.</text>
</comment>
<feature type="transmembrane region" description="Helical" evidence="7">
    <location>
        <begin position="125"/>
        <end position="146"/>
    </location>
</feature>
<dbReference type="GO" id="GO:0005886">
    <property type="term" value="C:plasma membrane"/>
    <property type="evidence" value="ECO:0007669"/>
    <property type="project" value="UniProtKB-SubCell"/>
</dbReference>
<evidence type="ECO:0000256" key="6">
    <source>
        <dbReference type="ARBA" id="ARBA00023136"/>
    </source>
</evidence>
<comment type="caution">
    <text evidence="9">The sequence shown here is derived from an EMBL/GenBank/DDBJ whole genome shotgun (WGS) entry which is preliminary data.</text>
</comment>
<evidence type="ECO:0000259" key="8">
    <source>
        <dbReference type="PROSITE" id="PS50928"/>
    </source>
</evidence>
<dbReference type="RefSeq" id="WP_206943588.1">
    <property type="nucleotide sequence ID" value="NZ_JAFLNF010000008.1"/>
</dbReference>
<dbReference type="AlphaFoldDB" id="A0A939ERN1"/>
<dbReference type="InterPro" id="IPR035906">
    <property type="entry name" value="MetI-like_sf"/>
</dbReference>
<evidence type="ECO:0000313" key="10">
    <source>
        <dbReference type="Proteomes" id="UP000664779"/>
    </source>
</evidence>
<evidence type="ECO:0000256" key="1">
    <source>
        <dbReference type="ARBA" id="ARBA00004651"/>
    </source>
</evidence>
<dbReference type="GO" id="GO:0055085">
    <property type="term" value="P:transmembrane transport"/>
    <property type="evidence" value="ECO:0007669"/>
    <property type="project" value="InterPro"/>
</dbReference>
<dbReference type="InterPro" id="IPR000515">
    <property type="entry name" value="MetI-like"/>
</dbReference>
<protein>
    <submittedName>
        <fullName evidence="9">Carbohydrate ABC transporter permease</fullName>
    </submittedName>
</protein>
<feature type="transmembrane region" description="Helical" evidence="7">
    <location>
        <begin position="200"/>
        <end position="225"/>
    </location>
</feature>
<evidence type="ECO:0000256" key="5">
    <source>
        <dbReference type="ARBA" id="ARBA00022989"/>
    </source>
</evidence>
<feature type="transmembrane region" description="Helical" evidence="7">
    <location>
        <begin position="25"/>
        <end position="47"/>
    </location>
</feature>
<keyword evidence="4 7" id="KW-0812">Transmembrane</keyword>
<dbReference type="Proteomes" id="UP000664779">
    <property type="component" value="Unassembled WGS sequence"/>
</dbReference>
<feature type="transmembrane region" description="Helical" evidence="7">
    <location>
        <begin position="86"/>
        <end position="113"/>
    </location>
</feature>
<keyword evidence="6 7" id="KW-0472">Membrane</keyword>
<evidence type="ECO:0000256" key="4">
    <source>
        <dbReference type="ARBA" id="ARBA00022692"/>
    </source>
</evidence>
<name>A0A939ERN1_9HYPH</name>
<dbReference type="PANTHER" id="PTHR43744">
    <property type="entry name" value="ABC TRANSPORTER PERMEASE PROTEIN MG189-RELATED-RELATED"/>
    <property type="match status" value="1"/>
</dbReference>
<dbReference type="Pfam" id="PF00528">
    <property type="entry name" value="BPD_transp_1"/>
    <property type="match status" value="1"/>
</dbReference>
<keyword evidence="3" id="KW-1003">Cell membrane</keyword>
<evidence type="ECO:0000313" key="9">
    <source>
        <dbReference type="EMBL" id="MBO0347055.1"/>
    </source>
</evidence>
<feature type="transmembrane region" description="Helical" evidence="7">
    <location>
        <begin position="261"/>
        <end position="279"/>
    </location>
</feature>
<keyword evidence="5 7" id="KW-1133">Transmembrane helix</keyword>
<dbReference type="CDD" id="cd06261">
    <property type="entry name" value="TM_PBP2"/>
    <property type="match status" value="1"/>
</dbReference>
<reference evidence="9" key="1">
    <citation type="submission" date="2021-03" db="EMBL/GenBank/DDBJ databases">
        <title>Roseibium sp. CAU 1637 isolated from Incheon.</title>
        <authorList>
            <person name="Kim W."/>
        </authorList>
    </citation>
    <scope>NUCLEOTIDE SEQUENCE</scope>
    <source>
        <strain evidence="9">CAU 1637</strain>
    </source>
</reference>
<keyword evidence="10" id="KW-1185">Reference proteome</keyword>
<evidence type="ECO:0000256" key="2">
    <source>
        <dbReference type="ARBA" id="ARBA00022448"/>
    </source>
</evidence>
<gene>
    <name evidence="9" type="ORF">J0X15_17645</name>
</gene>
<dbReference type="SUPFAM" id="SSF161098">
    <property type="entry name" value="MetI-like"/>
    <property type="match status" value="1"/>
</dbReference>
<proteinExistence type="inferred from homology"/>